<evidence type="ECO:0000313" key="3">
    <source>
        <dbReference type="Proteomes" id="UP000269692"/>
    </source>
</evidence>
<evidence type="ECO:0008006" key="4">
    <source>
        <dbReference type="Google" id="ProtNLM"/>
    </source>
</evidence>
<keyword evidence="3" id="KW-1185">Reference proteome</keyword>
<proteinExistence type="predicted"/>
<evidence type="ECO:0000313" key="2">
    <source>
        <dbReference type="EMBL" id="RLP81927.1"/>
    </source>
</evidence>
<comment type="caution">
    <text evidence="2">The sequence shown here is derived from an EMBL/GenBank/DDBJ whole genome shotgun (WGS) entry which is preliminary data.</text>
</comment>
<dbReference type="InterPro" id="IPR010664">
    <property type="entry name" value="LipoPS_assembly_LptC-rel"/>
</dbReference>
<feature type="region of interest" description="Disordered" evidence="1">
    <location>
        <begin position="273"/>
        <end position="306"/>
    </location>
</feature>
<evidence type="ECO:0000256" key="1">
    <source>
        <dbReference type="SAM" id="MobiDB-lite"/>
    </source>
</evidence>
<dbReference type="EMBL" id="RCTF01000001">
    <property type="protein sequence ID" value="RLP81927.1"/>
    <property type="molecule type" value="Genomic_DNA"/>
</dbReference>
<gene>
    <name evidence="2" type="ORF">D9R14_02775</name>
</gene>
<protein>
    <recommendedName>
        <fullName evidence="4">LPS export ABC transporter periplasmic protein LptC</fullName>
    </recommendedName>
</protein>
<dbReference type="Proteomes" id="UP000269692">
    <property type="component" value="Unassembled WGS sequence"/>
</dbReference>
<organism evidence="2 3">
    <name type="scientific">Xanthobacter tagetidis</name>
    <dbReference type="NCBI Taxonomy" id="60216"/>
    <lineage>
        <taxon>Bacteria</taxon>
        <taxon>Pseudomonadati</taxon>
        <taxon>Pseudomonadota</taxon>
        <taxon>Alphaproteobacteria</taxon>
        <taxon>Hyphomicrobiales</taxon>
        <taxon>Xanthobacteraceae</taxon>
        <taxon>Xanthobacter</taxon>
    </lineage>
</organism>
<reference evidence="2 3" key="1">
    <citation type="submission" date="2018-10" db="EMBL/GenBank/DDBJ databases">
        <title>Xanthobacter tagetidis genome sequencing and assembly.</title>
        <authorList>
            <person name="Maclea K.S."/>
            <person name="Goen A.E."/>
            <person name="Fatima S.A."/>
        </authorList>
    </citation>
    <scope>NUCLEOTIDE SEQUENCE [LARGE SCALE GENOMIC DNA]</scope>
    <source>
        <strain evidence="2 3">ATCC 700314</strain>
    </source>
</reference>
<feature type="region of interest" description="Disordered" evidence="1">
    <location>
        <begin position="196"/>
        <end position="221"/>
    </location>
</feature>
<name>A0A3L7ANJ4_9HYPH</name>
<sequence>MRWFRRILPISLGVTLAVLTAIPFLSSLDLKLELPFDIGRLTLSGTRLTMEEPKLSGFTDDKRGYSVNARTAEQDLSKPDLVDLTDIEARMELADKGWTTVVAKTGTMNVKSQFITLSGGVDLAMKGGYAGTLKDADVDVKAGTIVTQKPVVFTYQDAKLVADTLTVTDRGAKALFVGNVQLDFVPSTLSAAQNAAAPATAEAKPQPKAAPAKGTAPVAPVAQGASRPAAVATATPAPGAATPGLPAGALVTGAVSSAFASTESTLPVPYWSLPASVTAPSAPPAAGAASVLPPPAPLPPRRPEPR</sequence>
<feature type="compositionally biased region" description="Low complexity" evidence="1">
    <location>
        <begin position="273"/>
        <end position="291"/>
    </location>
</feature>
<dbReference type="AlphaFoldDB" id="A0A3L7ANJ4"/>
<accession>A0A3L7ANJ4</accession>
<dbReference type="Pfam" id="PF06835">
    <property type="entry name" value="LptC"/>
    <property type="match status" value="1"/>
</dbReference>